<feature type="domain" description="NADPH-dependent FMN reductase-like" evidence="1">
    <location>
        <begin position="31"/>
        <end position="175"/>
    </location>
</feature>
<dbReference type="Proteomes" id="UP001595699">
    <property type="component" value="Unassembled WGS sequence"/>
</dbReference>
<reference evidence="3" key="1">
    <citation type="journal article" date="2019" name="Int. J. Syst. Evol. Microbiol.">
        <title>The Global Catalogue of Microorganisms (GCM) 10K type strain sequencing project: providing services to taxonomists for standard genome sequencing and annotation.</title>
        <authorList>
            <consortium name="The Broad Institute Genomics Platform"/>
            <consortium name="The Broad Institute Genome Sequencing Center for Infectious Disease"/>
            <person name="Wu L."/>
            <person name="Ma J."/>
        </authorList>
    </citation>
    <scope>NUCLEOTIDE SEQUENCE [LARGE SCALE GENOMIC DNA]</scope>
    <source>
        <strain evidence="3">CGMCC 4.7241</strain>
    </source>
</reference>
<dbReference type="RefSeq" id="WP_239554181.1">
    <property type="nucleotide sequence ID" value="NZ_JAFBCM010000001.1"/>
</dbReference>
<evidence type="ECO:0000313" key="2">
    <source>
        <dbReference type="EMBL" id="MFC3764876.1"/>
    </source>
</evidence>
<name>A0ABV7YHN6_9ACTN</name>
<evidence type="ECO:0000313" key="3">
    <source>
        <dbReference type="Proteomes" id="UP001595699"/>
    </source>
</evidence>
<gene>
    <name evidence="2" type="ORF">ACFOUW_28835</name>
</gene>
<dbReference type="Pfam" id="PF03358">
    <property type="entry name" value="FMN_red"/>
    <property type="match status" value="1"/>
</dbReference>
<keyword evidence="3" id="KW-1185">Reference proteome</keyword>
<dbReference type="InterPro" id="IPR029039">
    <property type="entry name" value="Flavoprotein-like_sf"/>
</dbReference>
<proteinExistence type="predicted"/>
<dbReference type="InterPro" id="IPR005025">
    <property type="entry name" value="FMN_Rdtase-like_dom"/>
</dbReference>
<organism evidence="2 3">
    <name type="scientific">Tenggerimyces flavus</name>
    <dbReference type="NCBI Taxonomy" id="1708749"/>
    <lineage>
        <taxon>Bacteria</taxon>
        <taxon>Bacillati</taxon>
        <taxon>Actinomycetota</taxon>
        <taxon>Actinomycetes</taxon>
        <taxon>Propionibacteriales</taxon>
        <taxon>Nocardioidaceae</taxon>
        <taxon>Tenggerimyces</taxon>
    </lineage>
</organism>
<evidence type="ECO:0000259" key="1">
    <source>
        <dbReference type="Pfam" id="PF03358"/>
    </source>
</evidence>
<protein>
    <submittedName>
        <fullName evidence="2">Flavodoxin family protein</fullName>
    </submittedName>
</protein>
<dbReference type="SUPFAM" id="SSF52218">
    <property type="entry name" value="Flavoproteins"/>
    <property type="match status" value="1"/>
</dbReference>
<sequence length="226" mass="24037">MTAVARCVAWAGLPEDEFRSRRYLMATLRAVVLGCSLKKSPAPSSSELLGREVLTALADHDTDGEVIRIVDHTVKFGVSTDEGDGDEWPQVREKVLAADILVIATPIWMGQPSSVAKVVLERLDAELAETDDQGRLLTFGKVAAVAVVGNEDGAHHVTAELLQGLNDVGFSVAANGSTYWVGEAMGKVDYNDAGPKPDTTGAATKTLAANTAHLARLLKDQQYPPS</sequence>
<accession>A0ABV7YHN6</accession>
<dbReference type="EMBL" id="JBHRZH010000035">
    <property type="protein sequence ID" value="MFC3764876.1"/>
    <property type="molecule type" value="Genomic_DNA"/>
</dbReference>
<dbReference type="Gene3D" id="3.40.50.360">
    <property type="match status" value="1"/>
</dbReference>
<comment type="caution">
    <text evidence="2">The sequence shown here is derived from an EMBL/GenBank/DDBJ whole genome shotgun (WGS) entry which is preliminary data.</text>
</comment>